<feature type="transmembrane region" description="Helical" evidence="7">
    <location>
        <begin position="115"/>
        <end position="132"/>
    </location>
</feature>
<dbReference type="RefSeq" id="XP_013438636.1">
    <property type="nucleotide sequence ID" value="XM_013583182.1"/>
</dbReference>
<comment type="subcellular location">
    <subcellularLocation>
        <location evidence="1">Membrane</location>
        <topology evidence="1">Multi-pass membrane protein</topology>
    </subcellularLocation>
</comment>
<evidence type="ECO:0000256" key="4">
    <source>
        <dbReference type="ARBA" id="ARBA00022692"/>
    </source>
</evidence>
<keyword evidence="9" id="KW-1185">Reference proteome</keyword>
<evidence type="ECO:0000256" key="5">
    <source>
        <dbReference type="ARBA" id="ARBA00022989"/>
    </source>
</evidence>
<dbReference type="EMBL" id="HG725880">
    <property type="protein sequence ID" value="CDJ70170.1"/>
    <property type="molecule type" value="Genomic_DNA"/>
</dbReference>
<evidence type="ECO:0000313" key="9">
    <source>
        <dbReference type="Proteomes" id="UP000030754"/>
    </source>
</evidence>
<protein>
    <recommendedName>
        <fullName evidence="3">ER membrane protein complex subunit 3</fullName>
    </recommendedName>
</protein>
<dbReference type="GeneID" id="25478051"/>
<dbReference type="GO" id="GO:0034975">
    <property type="term" value="P:protein folding in endoplasmic reticulum"/>
    <property type="evidence" value="ECO:0007669"/>
    <property type="project" value="TreeGrafter"/>
</dbReference>
<reference evidence="8" key="1">
    <citation type="submission" date="2013-10" db="EMBL/GenBank/DDBJ databases">
        <title>Genomic analysis of the causative agents of coccidiosis in chickens.</title>
        <authorList>
            <person name="Reid A.J."/>
            <person name="Blake D."/>
            <person name="Billington K."/>
            <person name="Browne H."/>
            <person name="Dunn M."/>
            <person name="Hung S."/>
            <person name="Kawahara F."/>
            <person name="Miranda-Saavedra D."/>
            <person name="Mourier T."/>
            <person name="Nagra H."/>
            <person name="Otto T.D."/>
            <person name="Rawlings N."/>
            <person name="Sanchez A."/>
            <person name="Sanders M."/>
            <person name="Subramaniam C."/>
            <person name="Tay Y."/>
            <person name="Dear P."/>
            <person name="Doerig C."/>
            <person name="Gruber A."/>
            <person name="Parkinson J."/>
            <person name="Shirley M."/>
            <person name="Wan K.L."/>
            <person name="Berriman M."/>
            <person name="Tomley F."/>
            <person name="Pain A."/>
        </authorList>
    </citation>
    <scope>NUCLEOTIDE SEQUENCE [LARGE SCALE GENOMIC DNA]</scope>
    <source>
        <strain evidence="8">Houghton</strain>
    </source>
</reference>
<evidence type="ECO:0000256" key="7">
    <source>
        <dbReference type="SAM" id="Phobius"/>
    </source>
</evidence>
<dbReference type="GO" id="GO:0072546">
    <property type="term" value="C:EMC complex"/>
    <property type="evidence" value="ECO:0007669"/>
    <property type="project" value="TreeGrafter"/>
</dbReference>
<evidence type="ECO:0000256" key="1">
    <source>
        <dbReference type="ARBA" id="ARBA00004141"/>
    </source>
</evidence>
<evidence type="ECO:0000256" key="3">
    <source>
        <dbReference type="ARBA" id="ARBA00020822"/>
    </source>
</evidence>
<organism evidence="8 9">
    <name type="scientific">Eimeria necatrix</name>
    <dbReference type="NCBI Taxonomy" id="51315"/>
    <lineage>
        <taxon>Eukaryota</taxon>
        <taxon>Sar</taxon>
        <taxon>Alveolata</taxon>
        <taxon>Apicomplexa</taxon>
        <taxon>Conoidasida</taxon>
        <taxon>Coccidia</taxon>
        <taxon>Eucoccidiorida</taxon>
        <taxon>Eimeriorina</taxon>
        <taxon>Eimeriidae</taxon>
        <taxon>Eimeria</taxon>
    </lineage>
</organism>
<reference evidence="8" key="2">
    <citation type="submission" date="2013-10" db="EMBL/GenBank/DDBJ databases">
        <authorList>
            <person name="Aslett M."/>
        </authorList>
    </citation>
    <scope>NUCLEOTIDE SEQUENCE [LARGE SCALE GENOMIC DNA]</scope>
    <source>
        <strain evidence="8">Houghton</strain>
    </source>
</reference>
<feature type="transmembrane region" description="Helical" evidence="7">
    <location>
        <begin position="12"/>
        <end position="29"/>
    </location>
</feature>
<dbReference type="InterPro" id="IPR002809">
    <property type="entry name" value="EMC3/TMCO1"/>
</dbReference>
<dbReference type="SMART" id="SM01415">
    <property type="entry name" value="DUF106"/>
    <property type="match status" value="1"/>
</dbReference>
<accession>U6N661</accession>
<keyword evidence="5 7" id="KW-1133">Transmembrane helix</keyword>
<proteinExistence type="inferred from homology"/>
<evidence type="ECO:0000256" key="2">
    <source>
        <dbReference type="ARBA" id="ARBA00005376"/>
    </source>
</evidence>
<keyword evidence="6 7" id="KW-0472">Membrane</keyword>
<keyword evidence="4 7" id="KW-0812">Transmembrane</keyword>
<dbReference type="PANTHER" id="PTHR13116">
    <property type="entry name" value="ER MEMBRANE PROTEIN COMPLEX SUBUNIT 3"/>
    <property type="match status" value="1"/>
</dbReference>
<dbReference type="AlphaFoldDB" id="U6N661"/>
<evidence type="ECO:0000313" key="8">
    <source>
        <dbReference type="EMBL" id="CDJ70170.1"/>
    </source>
</evidence>
<dbReference type="Proteomes" id="UP000030754">
    <property type="component" value="Unassembled WGS sequence"/>
</dbReference>
<dbReference type="Pfam" id="PF01956">
    <property type="entry name" value="EMC3_TMCO1"/>
    <property type="match status" value="1"/>
</dbReference>
<gene>
    <name evidence="8" type="ORF">ENH_00079210</name>
</gene>
<evidence type="ECO:0000256" key="6">
    <source>
        <dbReference type="ARBA" id="ARBA00023136"/>
    </source>
</evidence>
<dbReference type="VEuPathDB" id="ToxoDB:ENH_00079210"/>
<dbReference type="PANTHER" id="PTHR13116:SF5">
    <property type="entry name" value="ER MEMBRANE PROTEIN COMPLEX SUBUNIT 3"/>
    <property type="match status" value="1"/>
</dbReference>
<sequence length="218" mass="24050">MELLVLDYKIGSWVLVPIVLLVLLCTLLRQKLMETSAKTDTQPDMEDQFVSPHSGLCGGEEPTGFCAAAGRNGIFNKHFLFGLSKTPFSLPYKFKAMLQRGVEVPLLDVTYVSSLSWYFLVMLSVGGVYFLINEIMRTPESSKQTLIDENPTANLQAVLGLPPGGPAALMPAMGAPEPKKLFKQERDALQIVQPTDTMLQMPLRLLQQWQPDGGSSSF</sequence>
<dbReference type="InterPro" id="IPR008568">
    <property type="entry name" value="EMC3"/>
</dbReference>
<dbReference type="OrthoDB" id="6745403at2759"/>
<comment type="similarity">
    <text evidence="2">Belongs to the EMC3 family.</text>
</comment>
<name>U6N661_9EIME</name>